<organism evidence="2 3">
    <name type="scientific">Paenibacillus ginsengarvi</name>
    <dbReference type="NCBI Taxonomy" id="400777"/>
    <lineage>
        <taxon>Bacteria</taxon>
        <taxon>Bacillati</taxon>
        <taxon>Bacillota</taxon>
        <taxon>Bacilli</taxon>
        <taxon>Bacillales</taxon>
        <taxon>Paenibacillaceae</taxon>
        <taxon>Paenibacillus</taxon>
    </lineage>
</organism>
<comment type="caution">
    <text evidence="2">The sequence shown here is derived from an EMBL/GenBank/DDBJ whole genome shotgun (WGS) entry which is preliminary data.</text>
</comment>
<dbReference type="GO" id="GO:0004565">
    <property type="term" value="F:beta-galactosidase activity"/>
    <property type="evidence" value="ECO:0007669"/>
    <property type="project" value="InterPro"/>
</dbReference>
<dbReference type="OrthoDB" id="9780891at2"/>
<dbReference type="GO" id="GO:0005975">
    <property type="term" value="P:carbohydrate metabolic process"/>
    <property type="evidence" value="ECO:0007669"/>
    <property type="project" value="InterPro"/>
</dbReference>
<gene>
    <name evidence="2" type="ORF">D7M11_21235</name>
</gene>
<keyword evidence="3" id="KW-1185">Reference proteome</keyword>
<dbReference type="Pfam" id="PF08532">
    <property type="entry name" value="Glyco_hydro_42M"/>
    <property type="match status" value="1"/>
</dbReference>
<dbReference type="EMBL" id="RBAH01000016">
    <property type="protein sequence ID" value="RKN79208.1"/>
    <property type="molecule type" value="Genomic_DNA"/>
</dbReference>
<dbReference type="AlphaFoldDB" id="A0A3B0C401"/>
<dbReference type="Gene3D" id="3.40.50.880">
    <property type="match status" value="1"/>
</dbReference>
<evidence type="ECO:0000313" key="2">
    <source>
        <dbReference type="EMBL" id="RKN79208.1"/>
    </source>
</evidence>
<proteinExistence type="predicted"/>
<dbReference type="SUPFAM" id="SSF51445">
    <property type="entry name" value="(Trans)glycosidases"/>
    <property type="match status" value="1"/>
</dbReference>
<dbReference type="CDD" id="cd03143">
    <property type="entry name" value="A4_beta-galactosidase_middle_domain"/>
    <property type="match status" value="1"/>
</dbReference>
<dbReference type="SUPFAM" id="SSF52317">
    <property type="entry name" value="Class I glutamine amidotransferase-like"/>
    <property type="match status" value="1"/>
</dbReference>
<dbReference type="InterPro" id="IPR029062">
    <property type="entry name" value="Class_I_gatase-like"/>
</dbReference>
<accession>A0A3B0C401</accession>
<protein>
    <submittedName>
        <fullName evidence="2">Beta-galactosidase</fullName>
    </submittedName>
</protein>
<dbReference type="Proteomes" id="UP000282311">
    <property type="component" value="Unassembled WGS sequence"/>
</dbReference>
<evidence type="ECO:0000313" key="3">
    <source>
        <dbReference type="Proteomes" id="UP000282311"/>
    </source>
</evidence>
<dbReference type="InterPro" id="IPR017853">
    <property type="entry name" value="GH"/>
</dbReference>
<dbReference type="InterPro" id="IPR013738">
    <property type="entry name" value="Beta_galactosidase_Trimer"/>
</dbReference>
<sequence>MRFRQVHLDFHTSEAIPGIGADFSKQQFQDMLKLGHVDSITIFSKCHHGWAYHPSKANRMHPHLTFDLLAAQIEAAHEIGVKTPVYLSAGLDEKFAWEHPEWLLRRRNEQTSWSPDFLTAGYHGFCMNTPYLDVLVSQIEEVVTNYDVDGIFLDIVGVKECYCTSCLRTALERGVDPRQKENMLPIWEETYARYTDRTNEAVHNIKPDVPVFHNGGHIPQGRRDLARRNSHLELESLPTGGWGYDHFPLSARYVQGLGMTYLGMTGKFHLSWGEFGGFKHPNALRYETSLSLANGARCSIGDQLHPRGAMDEATYRLIGEAYREVETKEGWCTNAANVADIAVLTVEAAGFIKEGEHRCPKPDQGAVRMLLEGNWLFDIVDMESDWSRYKLLLLPDRIRIEPAMEERLAAFVRQGGKLLATGVSGLRTDGTGFAADFGARWIEPNAYRPAYWVPELESGAGSELSPGTAYVVYTEGQTIEADGGEVLGHREHPYFNRDAFTFCSHRHTPSSKQNGGPAMIQGTDGIYIAWDIFEDYADKGSLFLRETVSYALGRLLGEQRTLRTTLPAQGVTTLQAQPDENRWVHHLLYASPVRRGQSTEIIEDIVPLFDVQASVKADRPVGRVYLAPQMAELPFESKDGTVTYTVPKLECHQMVVLQFA</sequence>
<name>A0A3B0C401_9BACL</name>
<dbReference type="InterPro" id="IPR028212">
    <property type="entry name" value="GHL6"/>
</dbReference>
<feature type="domain" description="Beta-galactosidase trimerisation" evidence="1">
    <location>
        <begin position="376"/>
        <end position="428"/>
    </location>
</feature>
<dbReference type="Pfam" id="PF14871">
    <property type="entry name" value="GHL6"/>
    <property type="match status" value="1"/>
</dbReference>
<dbReference type="Gene3D" id="3.20.20.80">
    <property type="entry name" value="Glycosidases"/>
    <property type="match status" value="1"/>
</dbReference>
<dbReference type="RefSeq" id="WP_120749263.1">
    <property type="nucleotide sequence ID" value="NZ_RBAH01000016.1"/>
</dbReference>
<evidence type="ECO:0000259" key="1">
    <source>
        <dbReference type="Pfam" id="PF08532"/>
    </source>
</evidence>
<reference evidence="2 3" key="1">
    <citation type="journal article" date="2007" name="Int. J. Syst. Evol. Microbiol.">
        <title>Paenibacillus ginsengarvi sp. nov., isolated from soil from ginseng cultivation.</title>
        <authorList>
            <person name="Yoon M.H."/>
            <person name="Ten L.N."/>
            <person name="Im W.T."/>
        </authorList>
    </citation>
    <scope>NUCLEOTIDE SEQUENCE [LARGE SCALE GENOMIC DNA]</scope>
    <source>
        <strain evidence="2 3">KCTC 13059</strain>
    </source>
</reference>